<dbReference type="SUPFAM" id="SSF52096">
    <property type="entry name" value="ClpP/crotonase"/>
    <property type="match status" value="1"/>
</dbReference>
<evidence type="ECO:0000313" key="4">
    <source>
        <dbReference type="Proteomes" id="UP001321749"/>
    </source>
</evidence>
<dbReference type="InterPro" id="IPR029045">
    <property type="entry name" value="ClpP/crotonase-like_dom_sf"/>
</dbReference>
<dbReference type="GO" id="GO:0003824">
    <property type="term" value="F:catalytic activity"/>
    <property type="evidence" value="ECO:0007669"/>
    <property type="project" value="InterPro"/>
</dbReference>
<dbReference type="PROSITE" id="PS00166">
    <property type="entry name" value="ENOYL_COA_HYDRATASE"/>
    <property type="match status" value="1"/>
</dbReference>
<comment type="caution">
    <text evidence="3">The sequence shown here is derived from an EMBL/GenBank/DDBJ whole genome shotgun (WGS) entry which is preliminary data.</text>
</comment>
<dbReference type="InterPro" id="IPR018376">
    <property type="entry name" value="Enoyl-CoA_hyd/isom_CS"/>
</dbReference>
<dbReference type="EMBL" id="MU864957">
    <property type="protein sequence ID" value="KAK4463614.1"/>
    <property type="molecule type" value="Genomic_DNA"/>
</dbReference>
<dbReference type="AlphaFoldDB" id="A0AAV9HV92"/>
<proteinExistence type="inferred from homology"/>
<dbReference type="Gene3D" id="3.90.226.10">
    <property type="entry name" value="2-enoyl-CoA Hydratase, Chain A, domain 1"/>
    <property type="match status" value="1"/>
</dbReference>
<dbReference type="CDD" id="cd06558">
    <property type="entry name" value="crotonase-like"/>
    <property type="match status" value="1"/>
</dbReference>
<evidence type="ECO:0000313" key="3">
    <source>
        <dbReference type="EMBL" id="KAK4463614.1"/>
    </source>
</evidence>
<protein>
    <submittedName>
        <fullName evidence="3">ClpP/crotonase-like domain-containing protein</fullName>
    </submittedName>
</protein>
<dbReference type="InterPro" id="IPR001753">
    <property type="entry name" value="Enoyl-CoA_hydra/iso"/>
</dbReference>
<dbReference type="Pfam" id="PF00378">
    <property type="entry name" value="ECH_1"/>
    <property type="match status" value="1"/>
</dbReference>
<dbReference type="PANTHER" id="PTHR42964">
    <property type="entry name" value="ENOYL-COA HYDRATASE"/>
    <property type="match status" value="1"/>
</dbReference>
<gene>
    <name evidence="3" type="ORF">QBC42DRAFT_265218</name>
</gene>
<keyword evidence="4" id="KW-1185">Reference proteome</keyword>
<accession>A0AAV9HV92</accession>
<name>A0AAV9HV92_9PEZI</name>
<dbReference type="Proteomes" id="UP001321749">
    <property type="component" value="Unassembled WGS sequence"/>
</dbReference>
<dbReference type="PANTHER" id="PTHR42964:SF1">
    <property type="entry name" value="POLYKETIDE BIOSYNTHESIS ENOYL-COA HYDRATASE PKSH-RELATED"/>
    <property type="match status" value="1"/>
</dbReference>
<evidence type="ECO:0000256" key="2">
    <source>
        <dbReference type="RuleBase" id="RU003707"/>
    </source>
</evidence>
<sequence>MISATSRLLPAPLSWLESFLVDYYYHDKSSHRPDGGRMVADQDTAAQPPAPSPWTIVKKHEAYEVARHESTVRICLDDGPHHHGNSLTMATMRDLTEQFRELSADDAVHRIVVTGRGRFFCTGMDLKEEDLFASAADRYAVLHDFFATIDACPKPTIAVVNGPAFGGGVGLATVCDVRIALSTASFCLSEVRLGLCPATISKYLIREWGVSLARMAMVTGRRIETRTLHDAGIIHAVAPDMASVEKVLQGFLDEMRYAAPQAVALTKTLAREAAIGGDEAHLDKLAGEVFDAMLAPGSESEYGIAQFKRGVKKVIWGKRPREGV</sequence>
<organism evidence="3 4">
    <name type="scientific">Cladorrhinum samala</name>
    <dbReference type="NCBI Taxonomy" id="585594"/>
    <lineage>
        <taxon>Eukaryota</taxon>
        <taxon>Fungi</taxon>
        <taxon>Dikarya</taxon>
        <taxon>Ascomycota</taxon>
        <taxon>Pezizomycotina</taxon>
        <taxon>Sordariomycetes</taxon>
        <taxon>Sordariomycetidae</taxon>
        <taxon>Sordariales</taxon>
        <taxon>Podosporaceae</taxon>
        <taxon>Cladorrhinum</taxon>
    </lineage>
</organism>
<reference evidence="3" key="1">
    <citation type="journal article" date="2023" name="Mol. Phylogenet. Evol.">
        <title>Genome-scale phylogeny and comparative genomics of the fungal order Sordariales.</title>
        <authorList>
            <person name="Hensen N."/>
            <person name="Bonometti L."/>
            <person name="Westerberg I."/>
            <person name="Brannstrom I.O."/>
            <person name="Guillou S."/>
            <person name="Cros-Aarteil S."/>
            <person name="Calhoun S."/>
            <person name="Haridas S."/>
            <person name="Kuo A."/>
            <person name="Mondo S."/>
            <person name="Pangilinan J."/>
            <person name="Riley R."/>
            <person name="LaButti K."/>
            <person name="Andreopoulos B."/>
            <person name="Lipzen A."/>
            <person name="Chen C."/>
            <person name="Yan M."/>
            <person name="Daum C."/>
            <person name="Ng V."/>
            <person name="Clum A."/>
            <person name="Steindorff A."/>
            <person name="Ohm R.A."/>
            <person name="Martin F."/>
            <person name="Silar P."/>
            <person name="Natvig D.O."/>
            <person name="Lalanne C."/>
            <person name="Gautier V."/>
            <person name="Ament-Velasquez S.L."/>
            <person name="Kruys A."/>
            <person name="Hutchinson M.I."/>
            <person name="Powell A.J."/>
            <person name="Barry K."/>
            <person name="Miller A.N."/>
            <person name="Grigoriev I.V."/>
            <person name="Debuchy R."/>
            <person name="Gladieux P."/>
            <person name="Hiltunen Thoren M."/>
            <person name="Johannesson H."/>
        </authorList>
    </citation>
    <scope>NUCLEOTIDE SEQUENCE</scope>
    <source>
        <strain evidence="3">PSN324</strain>
    </source>
</reference>
<comment type="similarity">
    <text evidence="1 2">Belongs to the enoyl-CoA hydratase/isomerase family.</text>
</comment>
<reference evidence="3" key="2">
    <citation type="submission" date="2023-06" db="EMBL/GenBank/DDBJ databases">
        <authorList>
            <consortium name="Lawrence Berkeley National Laboratory"/>
            <person name="Mondo S.J."/>
            <person name="Hensen N."/>
            <person name="Bonometti L."/>
            <person name="Westerberg I."/>
            <person name="Brannstrom I.O."/>
            <person name="Guillou S."/>
            <person name="Cros-Aarteil S."/>
            <person name="Calhoun S."/>
            <person name="Haridas S."/>
            <person name="Kuo A."/>
            <person name="Pangilinan J."/>
            <person name="Riley R."/>
            <person name="Labutti K."/>
            <person name="Andreopoulos B."/>
            <person name="Lipzen A."/>
            <person name="Chen C."/>
            <person name="Yanf M."/>
            <person name="Daum C."/>
            <person name="Ng V."/>
            <person name="Clum A."/>
            <person name="Steindorff A."/>
            <person name="Ohm R."/>
            <person name="Martin F."/>
            <person name="Silar P."/>
            <person name="Natvig D."/>
            <person name="Lalanne C."/>
            <person name="Gautier V."/>
            <person name="Ament-Velasquez S.L."/>
            <person name="Kruys A."/>
            <person name="Hutchinson M.I."/>
            <person name="Powell A.J."/>
            <person name="Barry K."/>
            <person name="Miller A.N."/>
            <person name="Grigoriev I.V."/>
            <person name="Debuchy R."/>
            <person name="Gladieux P."/>
            <person name="Thoren M.H."/>
            <person name="Johannesson H."/>
        </authorList>
    </citation>
    <scope>NUCLEOTIDE SEQUENCE</scope>
    <source>
        <strain evidence="3">PSN324</strain>
    </source>
</reference>
<evidence type="ECO:0000256" key="1">
    <source>
        <dbReference type="ARBA" id="ARBA00005254"/>
    </source>
</evidence>
<dbReference type="InterPro" id="IPR051683">
    <property type="entry name" value="Enoyl-CoA_Hydratase/Isomerase"/>
</dbReference>